<dbReference type="PROSITE" id="PS51257">
    <property type="entry name" value="PROKAR_LIPOPROTEIN"/>
    <property type="match status" value="1"/>
</dbReference>
<proteinExistence type="predicted"/>
<dbReference type="EMBL" id="JBHTMV010000003">
    <property type="protein sequence ID" value="MFD1293795.1"/>
    <property type="molecule type" value="Genomic_DNA"/>
</dbReference>
<protein>
    <recommendedName>
        <fullName evidence="3">Lipocalin-like domain-containing protein</fullName>
    </recommendedName>
</protein>
<sequence>MKLKMLFAGLVISVLVSCNTNSNQEKKKDVESKKVEVAKQAIQNFTISTNAAGDFKIGSEIVLPTANDAFELEKNIVTKMVEGNEEEETVYTVIENNEKLLDLKTVASIETDKTVEKINEVIVLSPKFKTTEGIGVSSTIEEFIAAYPAYKLWYTYVGDLYVLETKSVNGLFILSKNDFTKGELEITSDQMNLKKSDFKSTAKIIEVKIY</sequence>
<name>A0ABW3WN01_9FLAO</name>
<dbReference type="RefSeq" id="WP_386808986.1">
    <property type="nucleotide sequence ID" value="NZ_JBHTMV010000003.1"/>
</dbReference>
<keyword evidence="2" id="KW-1185">Reference proteome</keyword>
<evidence type="ECO:0000313" key="1">
    <source>
        <dbReference type="EMBL" id="MFD1293795.1"/>
    </source>
</evidence>
<reference evidence="2" key="1">
    <citation type="journal article" date="2019" name="Int. J. Syst. Evol. Microbiol.">
        <title>The Global Catalogue of Microorganisms (GCM) 10K type strain sequencing project: providing services to taxonomists for standard genome sequencing and annotation.</title>
        <authorList>
            <consortium name="The Broad Institute Genomics Platform"/>
            <consortium name="The Broad Institute Genome Sequencing Center for Infectious Disease"/>
            <person name="Wu L."/>
            <person name="Ma J."/>
        </authorList>
    </citation>
    <scope>NUCLEOTIDE SEQUENCE [LARGE SCALE GENOMIC DNA]</scope>
    <source>
        <strain evidence="2">CCUG 62221</strain>
    </source>
</reference>
<evidence type="ECO:0008006" key="3">
    <source>
        <dbReference type="Google" id="ProtNLM"/>
    </source>
</evidence>
<comment type="caution">
    <text evidence="1">The sequence shown here is derived from an EMBL/GenBank/DDBJ whole genome shotgun (WGS) entry which is preliminary data.</text>
</comment>
<gene>
    <name evidence="1" type="ORF">ACFQ5N_08110</name>
</gene>
<organism evidence="1 2">
    <name type="scientific">Lutibacter holmesii</name>
    <dbReference type="NCBI Taxonomy" id="1137985"/>
    <lineage>
        <taxon>Bacteria</taxon>
        <taxon>Pseudomonadati</taxon>
        <taxon>Bacteroidota</taxon>
        <taxon>Flavobacteriia</taxon>
        <taxon>Flavobacteriales</taxon>
        <taxon>Flavobacteriaceae</taxon>
        <taxon>Lutibacter</taxon>
    </lineage>
</organism>
<accession>A0ABW3WN01</accession>
<dbReference type="Proteomes" id="UP001597241">
    <property type="component" value="Unassembled WGS sequence"/>
</dbReference>
<evidence type="ECO:0000313" key="2">
    <source>
        <dbReference type="Proteomes" id="UP001597241"/>
    </source>
</evidence>